<proteinExistence type="predicted"/>
<protein>
    <submittedName>
        <fullName evidence="2">Extracellular solute-binding protein</fullName>
    </submittedName>
</protein>
<feature type="region of interest" description="Disordered" evidence="1">
    <location>
        <begin position="18"/>
        <end position="40"/>
    </location>
</feature>
<comment type="caution">
    <text evidence="2">The sequence shown here is derived from an EMBL/GenBank/DDBJ whole genome shotgun (WGS) entry which is preliminary data.</text>
</comment>
<dbReference type="Gene3D" id="3.40.190.10">
    <property type="entry name" value="Periplasmic binding protein-like II"/>
    <property type="match status" value="2"/>
</dbReference>
<dbReference type="SUPFAM" id="SSF53850">
    <property type="entry name" value="Periplasmic binding protein-like II"/>
    <property type="match status" value="1"/>
</dbReference>
<accession>A0A9D2PQS4</accession>
<evidence type="ECO:0000313" key="3">
    <source>
        <dbReference type="Proteomes" id="UP000823886"/>
    </source>
</evidence>
<evidence type="ECO:0000256" key="1">
    <source>
        <dbReference type="SAM" id="MobiDB-lite"/>
    </source>
</evidence>
<reference evidence="2" key="1">
    <citation type="journal article" date="2021" name="PeerJ">
        <title>Extensive microbial diversity within the chicken gut microbiome revealed by metagenomics and culture.</title>
        <authorList>
            <person name="Gilroy R."/>
            <person name="Ravi A."/>
            <person name="Getino M."/>
            <person name="Pursley I."/>
            <person name="Horton D.L."/>
            <person name="Alikhan N.F."/>
            <person name="Baker D."/>
            <person name="Gharbi K."/>
            <person name="Hall N."/>
            <person name="Watson M."/>
            <person name="Adriaenssens E.M."/>
            <person name="Foster-Nyarko E."/>
            <person name="Jarju S."/>
            <person name="Secka A."/>
            <person name="Antonio M."/>
            <person name="Oren A."/>
            <person name="Chaudhuri R.R."/>
            <person name="La Ragione R."/>
            <person name="Hildebrand F."/>
            <person name="Pallen M.J."/>
        </authorList>
    </citation>
    <scope>NUCLEOTIDE SEQUENCE</scope>
    <source>
        <strain evidence="2">ChiBcec2-3848</strain>
    </source>
</reference>
<organism evidence="2 3">
    <name type="scientific">Candidatus Blautia merdavium</name>
    <dbReference type="NCBI Taxonomy" id="2838494"/>
    <lineage>
        <taxon>Bacteria</taxon>
        <taxon>Bacillati</taxon>
        <taxon>Bacillota</taxon>
        <taxon>Clostridia</taxon>
        <taxon>Lachnospirales</taxon>
        <taxon>Lachnospiraceae</taxon>
        <taxon>Blautia</taxon>
    </lineage>
</organism>
<sequence>MLALAVTGAVCVSALGACGSSSDSGKSESTESSDSGESSGGYGDLVMAWWGNQVRNEKTQEALDKYKELNGVSVEGQFYQWNDYWSKMATAAAGNSMPDLIQMDYSYIEQYVDNGQLLDLTPYMESGALDVSNIPENVLAMGEVGDGNYGIAAGVSGNCLFYNKTVTDELGITMTDNMSFDEFVEIAKQITEETGYRANVLSQNNYFTEWSRAEGIPIVEAKLPVASADEYTPFYQIMEDSIKDGWQLTPDYIDTTAVETDPLVYGSSPETMAWCTINGTSNQLTAFQSAAPEGTEIAVTTIPTTDTITSNYLKPALYFSISADTEDPDAAVALLDYLINSEDANGILLGERGVPASTSIADYIYDLVSETEQKSFAYVTDVITPNCSPINPPDPTGMSELTDTMKKVAEKIGYGEATAAEAAQEVYDKGIELWGE</sequence>
<dbReference type="InterPro" id="IPR050490">
    <property type="entry name" value="Bact_solute-bd_prot1"/>
</dbReference>
<dbReference type="PANTHER" id="PTHR43649">
    <property type="entry name" value="ARABINOSE-BINDING PROTEIN-RELATED"/>
    <property type="match status" value="1"/>
</dbReference>
<reference evidence="2" key="2">
    <citation type="submission" date="2021-04" db="EMBL/GenBank/DDBJ databases">
        <authorList>
            <person name="Gilroy R."/>
        </authorList>
    </citation>
    <scope>NUCLEOTIDE SEQUENCE</scope>
    <source>
        <strain evidence="2">ChiBcec2-3848</strain>
    </source>
</reference>
<dbReference type="Proteomes" id="UP000823886">
    <property type="component" value="Unassembled WGS sequence"/>
</dbReference>
<dbReference type="EMBL" id="DWVZ01000146">
    <property type="protein sequence ID" value="HJC64097.1"/>
    <property type="molecule type" value="Genomic_DNA"/>
</dbReference>
<dbReference type="Pfam" id="PF01547">
    <property type="entry name" value="SBP_bac_1"/>
    <property type="match status" value="1"/>
</dbReference>
<name>A0A9D2PQS4_9FIRM</name>
<evidence type="ECO:0000313" key="2">
    <source>
        <dbReference type="EMBL" id="HJC64097.1"/>
    </source>
</evidence>
<dbReference type="PANTHER" id="PTHR43649:SF11">
    <property type="entry name" value="ABC TRANSPORTER SUBSTRATE-BINDING PROTEIN YESO-RELATED"/>
    <property type="match status" value="1"/>
</dbReference>
<gene>
    <name evidence="2" type="ORF">H9753_10850</name>
</gene>
<dbReference type="AlphaFoldDB" id="A0A9D2PQS4"/>
<dbReference type="InterPro" id="IPR006059">
    <property type="entry name" value="SBP"/>
</dbReference>